<dbReference type="RefSeq" id="WP_020089570.1">
    <property type="nucleotide sequence ID" value="NZ_AZCZ01000021.1"/>
</dbReference>
<dbReference type="Pfam" id="PF08876">
    <property type="entry name" value="DUF1836"/>
    <property type="match status" value="1"/>
</dbReference>
<dbReference type="InterPro" id="IPR014975">
    <property type="entry name" value="DUF1836"/>
</dbReference>
<dbReference type="STRING" id="357278.IV61_GL000909"/>
<reference evidence="1 2" key="1">
    <citation type="journal article" date="2015" name="Genome Announc.">
        <title>Expanding the biotechnology potential of lactobacilli through comparative genomics of 213 strains and associated genera.</title>
        <authorList>
            <person name="Sun Z."/>
            <person name="Harris H.M."/>
            <person name="McCann A."/>
            <person name="Guo C."/>
            <person name="Argimon S."/>
            <person name="Zhang W."/>
            <person name="Yang X."/>
            <person name="Jeffery I.B."/>
            <person name="Cooney J.C."/>
            <person name="Kagawa T.F."/>
            <person name="Liu W."/>
            <person name="Song Y."/>
            <person name="Salvetti E."/>
            <person name="Wrobel A."/>
            <person name="Rasinkangas P."/>
            <person name="Parkhill J."/>
            <person name="Rea M.C."/>
            <person name="O'Sullivan O."/>
            <person name="Ritari J."/>
            <person name="Douillard F.P."/>
            <person name="Paul Ross R."/>
            <person name="Yang R."/>
            <person name="Briner A.E."/>
            <person name="Felis G.E."/>
            <person name="de Vos W.M."/>
            <person name="Barrangou R."/>
            <person name="Klaenhammer T.R."/>
            <person name="Caufield P.W."/>
            <person name="Cui Y."/>
            <person name="Zhang H."/>
            <person name="O'Toole P.W."/>
        </authorList>
    </citation>
    <scope>NUCLEOTIDE SEQUENCE [LARGE SCALE GENOMIC DNA]</scope>
    <source>
        <strain evidence="1 2">ATCC 53295</strain>
    </source>
</reference>
<dbReference type="PATRIC" id="fig|1267003.4.peg.892"/>
<protein>
    <submittedName>
        <fullName evidence="1">BS ykrK family protein</fullName>
    </submittedName>
</protein>
<dbReference type="eggNOG" id="COG0789">
    <property type="taxonomic scope" value="Bacteria"/>
</dbReference>
<accession>A0A0R1GRS6</accession>
<name>A0A0R1GRS6_9LACO</name>
<dbReference type="OrthoDB" id="3191472at2"/>
<dbReference type="EMBL" id="AZCZ01000021">
    <property type="protein sequence ID" value="KRK36457.1"/>
    <property type="molecule type" value="Genomic_DNA"/>
</dbReference>
<organism evidence="1 2">
    <name type="scientific">Levilactobacillus parabrevis ATCC 53295</name>
    <dbReference type="NCBI Taxonomy" id="1267003"/>
    <lineage>
        <taxon>Bacteria</taxon>
        <taxon>Bacillati</taxon>
        <taxon>Bacillota</taxon>
        <taxon>Bacilli</taxon>
        <taxon>Lactobacillales</taxon>
        <taxon>Lactobacillaceae</taxon>
        <taxon>Levilactobacillus</taxon>
    </lineage>
</organism>
<comment type="caution">
    <text evidence="1">The sequence shown here is derived from an EMBL/GenBank/DDBJ whole genome shotgun (WGS) entry which is preliminary data.</text>
</comment>
<dbReference type="GeneID" id="97415829"/>
<sequence length="175" mass="20252">MADYNQYTRWENQMHKAKLPRWDDLPKFDLYMDQVTALINDILGPLGIDTITPAMINNYVKHHVILAPVKKKYQTMQLTDILMISLLKPMFQTDTVRSGIDQITAGDYPKQAYDNFIGQLEDRLHHLGEEQVQPAAKDLNEKLMQVAVDAVVARLQSEKLLHLIKRPLRKIEKSK</sequence>
<dbReference type="Proteomes" id="UP000051176">
    <property type="component" value="Unassembled WGS sequence"/>
</dbReference>
<evidence type="ECO:0000313" key="1">
    <source>
        <dbReference type="EMBL" id="KRK36457.1"/>
    </source>
</evidence>
<gene>
    <name evidence="1" type="ORF">FD07_GL000840</name>
</gene>
<dbReference type="AlphaFoldDB" id="A0A0R1GRS6"/>
<proteinExistence type="predicted"/>
<dbReference type="PANTHER" id="PTHR40056">
    <property type="entry name" value="HYPOTHETICAL CYTOSOLIC PROTEIN"/>
    <property type="match status" value="1"/>
</dbReference>
<dbReference type="PANTHER" id="PTHR40056:SF1">
    <property type="entry name" value="DUF1836 DOMAIN-CONTAINING PROTEIN"/>
    <property type="match status" value="1"/>
</dbReference>
<keyword evidence="2" id="KW-1185">Reference proteome</keyword>
<evidence type="ECO:0000313" key="2">
    <source>
        <dbReference type="Proteomes" id="UP000051176"/>
    </source>
</evidence>